<dbReference type="GO" id="GO:0004798">
    <property type="term" value="F:dTMP kinase activity"/>
    <property type="evidence" value="ECO:0007669"/>
    <property type="project" value="UniProtKB-UniRule"/>
</dbReference>
<evidence type="ECO:0000256" key="5">
    <source>
        <dbReference type="ARBA" id="ARBA00022727"/>
    </source>
</evidence>
<evidence type="ECO:0000256" key="4">
    <source>
        <dbReference type="ARBA" id="ARBA00022679"/>
    </source>
</evidence>
<evidence type="ECO:0000256" key="12">
    <source>
        <dbReference type="SAM" id="MobiDB-lite"/>
    </source>
</evidence>
<feature type="domain" description="Thymidylate kinase-like" evidence="13">
    <location>
        <begin position="19"/>
        <end position="205"/>
    </location>
</feature>
<protein>
    <recommendedName>
        <fullName evidence="3 11">Thymidylate kinase</fullName>
        <ecNumber evidence="2 11">2.7.4.9</ecNumber>
    </recommendedName>
    <alternativeName>
        <fullName evidence="11">dTMP kinase</fullName>
    </alternativeName>
</protein>
<keyword evidence="6 11" id="KW-0547">Nucleotide-binding</keyword>
<comment type="catalytic activity">
    <reaction evidence="9 11">
        <text>dTMP + ATP = dTDP + ADP</text>
        <dbReference type="Rhea" id="RHEA:13517"/>
        <dbReference type="ChEBI" id="CHEBI:30616"/>
        <dbReference type="ChEBI" id="CHEBI:58369"/>
        <dbReference type="ChEBI" id="CHEBI:63528"/>
        <dbReference type="ChEBI" id="CHEBI:456216"/>
        <dbReference type="EC" id="2.7.4.9"/>
    </reaction>
</comment>
<feature type="region of interest" description="Disordered" evidence="12">
    <location>
        <begin position="258"/>
        <end position="310"/>
    </location>
</feature>
<dbReference type="PATRIC" id="fig|888050.3.peg.1041"/>
<dbReference type="SUPFAM" id="SSF52540">
    <property type="entry name" value="P-loop containing nucleoside triphosphate hydrolases"/>
    <property type="match status" value="1"/>
</dbReference>
<dbReference type="EMBL" id="AQHZ01000017">
    <property type="protein sequence ID" value="ENO18152.1"/>
    <property type="molecule type" value="Genomic_DNA"/>
</dbReference>
<evidence type="ECO:0000256" key="7">
    <source>
        <dbReference type="ARBA" id="ARBA00022777"/>
    </source>
</evidence>
<evidence type="ECO:0000256" key="6">
    <source>
        <dbReference type="ARBA" id="ARBA00022741"/>
    </source>
</evidence>
<comment type="function">
    <text evidence="10 11">Phosphorylation of dTMP to form dTDP in both de novo and salvage pathways of dTTP synthesis.</text>
</comment>
<evidence type="ECO:0000256" key="10">
    <source>
        <dbReference type="ARBA" id="ARBA00057735"/>
    </source>
</evidence>
<dbReference type="Pfam" id="PF02223">
    <property type="entry name" value="Thymidylate_kin"/>
    <property type="match status" value="1"/>
</dbReference>
<dbReference type="PANTHER" id="PTHR10344">
    <property type="entry name" value="THYMIDYLATE KINASE"/>
    <property type="match status" value="1"/>
</dbReference>
<dbReference type="InterPro" id="IPR027417">
    <property type="entry name" value="P-loop_NTPase"/>
</dbReference>
<keyword evidence="5 11" id="KW-0545">Nucleotide biosynthesis</keyword>
<proteinExistence type="inferred from homology"/>
<keyword evidence="7 11" id="KW-0418">Kinase</keyword>
<dbReference type="Gene3D" id="3.40.50.300">
    <property type="entry name" value="P-loop containing nucleotide triphosphate hydrolases"/>
    <property type="match status" value="1"/>
</dbReference>
<dbReference type="RefSeq" id="WP_005963183.1">
    <property type="nucleotide sequence ID" value="NZ_CP040505.1"/>
</dbReference>
<dbReference type="EC" id="2.7.4.9" evidence="2 11"/>
<dbReference type="FunFam" id="3.40.50.300:FF:000225">
    <property type="entry name" value="Thymidylate kinase"/>
    <property type="match status" value="1"/>
</dbReference>
<keyword evidence="4 11" id="KW-0808">Transferase</keyword>
<evidence type="ECO:0000256" key="3">
    <source>
        <dbReference type="ARBA" id="ARBA00017144"/>
    </source>
</evidence>
<keyword evidence="15" id="KW-1185">Reference proteome</keyword>
<dbReference type="GO" id="GO:0005829">
    <property type="term" value="C:cytosol"/>
    <property type="evidence" value="ECO:0007669"/>
    <property type="project" value="TreeGrafter"/>
</dbReference>
<evidence type="ECO:0000256" key="11">
    <source>
        <dbReference type="HAMAP-Rule" id="MF_00165"/>
    </source>
</evidence>
<dbReference type="GO" id="GO:0006227">
    <property type="term" value="P:dUDP biosynthetic process"/>
    <property type="evidence" value="ECO:0007669"/>
    <property type="project" value="TreeGrafter"/>
</dbReference>
<evidence type="ECO:0000256" key="8">
    <source>
        <dbReference type="ARBA" id="ARBA00022840"/>
    </source>
</evidence>
<dbReference type="GO" id="GO:0005524">
    <property type="term" value="F:ATP binding"/>
    <property type="evidence" value="ECO:0007669"/>
    <property type="project" value="UniProtKB-UniRule"/>
</dbReference>
<dbReference type="GO" id="GO:0006235">
    <property type="term" value="P:dTTP biosynthetic process"/>
    <property type="evidence" value="ECO:0007669"/>
    <property type="project" value="UniProtKB-UniRule"/>
</dbReference>
<evidence type="ECO:0000259" key="13">
    <source>
        <dbReference type="Pfam" id="PF02223"/>
    </source>
</evidence>
<sequence length="333" mass="35587">MERGTANEAAMAEGVFITFEGGDGSGKSTQIQRVRDWFESQGRQVSVTREPGGTELGKEIRRLVQNGPEDVDPRSEALLYAADRAYHVATRIRPALARGEVVLADRYIDSSVAYQGAARSLGVDEIRSLSVWATQGLNPELTFLLDLPPEVGARRRTNAPDRLERESMEFHERVRHEYLRLADAEPDRIIVIDAVGTPDEVFSEIRGVLEERYPHSAPSALTGETPCMGEAPCMSDETPCPTEVDGAAAPDTAAAYGPAAKLASGSDAEPESSAAPKPGPVAKLESTPTATSDPTPVAKPASSSSTDSAAPSLLSLLGSQETLWACEEEDVLL</sequence>
<dbReference type="Proteomes" id="UP000013015">
    <property type="component" value="Unassembled WGS sequence"/>
</dbReference>
<evidence type="ECO:0000256" key="2">
    <source>
        <dbReference type="ARBA" id="ARBA00012980"/>
    </source>
</evidence>
<dbReference type="NCBIfam" id="TIGR00041">
    <property type="entry name" value="DTMP_kinase"/>
    <property type="match status" value="1"/>
</dbReference>
<dbReference type="eggNOG" id="COG0125">
    <property type="taxonomic scope" value="Bacteria"/>
</dbReference>
<dbReference type="HOGENOM" id="CLU_049131_0_0_11"/>
<gene>
    <name evidence="11 14" type="primary">tmk</name>
    <name evidence="14" type="ORF">HMPREF9004_1096</name>
</gene>
<name>N6X3Z5_9ACTO</name>
<reference evidence="14 15" key="1">
    <citation type="submission" date="2013-03" db="EMBL/GenBank/DDBJ databases">
        <title>Reference genome for the Human Microbiome Project.</title>
        <authorList>
            <person name="Aqrawi P."/>
            <person name="Ayvaz T."/>
            <person name="Bess C."/>
            <person name="Blankenburg K."/>
            <person name="Coyle M."/>
            <person name="Deng J."/>
            <person name="Forbes L."/>
            <person name="Fowler G."/>
            <person name="Francisco L."/>
            <person name="Fu Q."/>
            <person name="Gibbs R."/>
            <person name="Gross S."/>
            <person name="Gubbala S."/>
            <person name="Hale W."/>
            <person name="Hemphill L."/>
            <person name="Highlander S."/>
            <person name="Hirani K."/>
            <person name="Jackson L."/>
            <person name="Jakkamsetti A."/>
            <person name="Javaid M."/>
            <person name="Jayaseelan J.C."/>
            <person name="Jiang H."/>
            <person name="Joshi V."/>
            <person name="Korchina V."/>
            <person name="Kovar C."/>
            <person name="Lara F."/>
            <person name="Lee S."/>
            <person name="Liu Y."/>
            <person name="Mata R."/>
            <person name="Mathew T."/>
            <person name="Munidasa M."/>
            <person name="Muzny D."/>
            <person name="Nazareth L."/>
            <person name="Ngo R."/>
            <person name="Nguyen L."/>
            <person name="Nguyen N."/>
            <person name="Okwuonu G."/>
            <person name="Ongeri F."/>
            <person name="Palculict T."/>
            <person name="Patil S."/>
            <person name="Petrosino J."/>
            <person name="Pham C."/>
            <person name="Pham P."/>
            <person name="Pu L.-L."/>
            <person name="Qin X."/>
            <person name="Qu J."/>
            <person name="Reid J."/>
            <person name="Ross M."/>
            <person name="Ruth R."/>
            <person name="Saada N."/>
            <person name="San Lucas F."/>
            <person name="Santibanez J."/>
            <person name="Shang Y."/>
            <person name="Simmons D."/>
            <person name="Song X.-Z."/>
            <person name="Tang L.-Y."/>
            <person name="Thornton R."/>
            <person name="Warren J."/>
            <person name="Weissenberger G."/>
            <person name="Wilczek-Boney K."/>
            <person name="Worley K."/>
            <person name="Youmans B."/>
            <person name="Zhang J."/>
            <person name="Zhang L."/>
            <person name="Zhao Z."/>
            <person name="Zhou C."/>
            <person name="Zhu D."/>
            <person name="Zhu Y."/>
        </authorList>
    </citation>
    <scope>NUCLEOTIDE SEQUENCE [LARGE SCALE GENOMIC DNA]</scope>
    <source>
        <strain evidence="14 15">F0333</strain>
    </source>
</reference>
<evidence type="ECO:0000256" key="1">
    <source>
        <dbReference type="ARBA" id="ARBA00009776"/>
    </source>
</evidence>
<comment type="caution">
    <text evidence="14">The sequence shown here is derived from an EMBL/GenBank/DDBJ whole genome shotgun (WGS) entry which is preliminary data.</text>
</comment>
<feature type="binding site" evidence="11">
    <location>
        <begin position="21"/>
        <end position="28"/>
    </location>
    <ligand>
        <name>ATP</name>
        <dbReference type="ChEBI" id="CHEBI:30616"/>
    </ligand>
</feature>
<dbReference type="HAMAP" id="MF_00165">
    <property type="entry name" value="Thymidylate_kinase"/>
    <property type="match status" value="1"/>
</dbReference>
<evidence type="ECO:0000313" key="15">
    <source>
        <dbReference type="Proteomes" id="UP000013015"/>
    </source>
</evidence>
<dbReference type="AlphaFoldDB" id="N6X3Z5"/>
<evidence type="ECO:0000256" key="9">
    <source>
        <dbReference type="ARBA" id="ARBA00048743"/>
    </source>
</evidence>
<dbReference type="CDD" id="cd01672">
    <property type="entry name" value="TMPK"/>
    <property type="match status" value="1"/>
</dbReference>
<dbReference type="PANTHER" id="PTHR10344:SF4">
    <property type="entry name" value="UMP-CMP KINASE 2, MITOCHONDRIAL"/>
    <property type="match status" value="1"/>
</dbReference>
<evidence type="ECO:0000313" key="14">
    <source>
        <dbReference type="EMBL" id="ENO18152.1"/>
    </source>
</evidence>
<keyword evidence="8 11" id="KW-0067">ATP-binding</keyword>
<dbReference type="STRING" id="888050.HMPREF9004_1096"/>
<accession>N6X3Z5</accession>
<comment type="similarity">
    <text evidence="1 11">Belongs to the thymidylate kinase family.</text>
</comment>
<feature type="compositionally biased region" description="Low complexity" evidence="12">
    <location>
        <begin position="298"/>
        <end position="310"/>
    </location>
</feature>
<dbReference type="GO" id="GO:0006233">
    <property type="term" value="P:dTDP biosynthetic process"/>
    <property type="evidence" value="ECO:0007669"/>
    <property type="project" value="InterPro"/>
</dbReference>
<dbReference type="InterPro" id="IPR039430">
    <property type="entry name" value="Thymidylate_kin-like_dom"/>
</dbReference>
<organism evidence="14 15">
    <name type="scientific">Schaalia cardiffensis F0333</name>
    <dbReference type="NCBI Taxonomy" id="888050"/>
    <lineage>
        <taxon>Bacteria</taxon>
        <taxon>Bacillati</taxon>
        <taxon>Actinomycetota</taxon>
        <taxon>Actinomycetes</taxon>
        <taxon>Actinomycetales</taxon>
        <taxon>Actinomycetaceae</taxon>
        <taxon>Schaalia</taxon>
    </lineage>
</organism>
<dbReference type="InterPro" id="IPR018094">
    <property type="entry name" value="Thymidylate_kinase"/>
</dbReference>